<gene>
    <name evidence="12" type="ORF">PgNI_11528</name>
</gene>
<feature type="transmembrane region" description="Helical" evidence="9">
    <location>
        <begin position="184"/>
        <end position="201"/>
    </location>
</feature>
<protein>
    <recommendedName>
        <fullName evidence="10">Major facilitator superfamily (MFS) profile domain-containing protein</fullName>
    </recommendedName>
</protein>
<dbReference type="GeneID" id="41966399"/>
<feature type="transmembrane region" description="Helical" evidence="9">
    <location>
        <begin position="238"/>
        <end position="261"/>
    </location>
</feature>
<dbReference type="Pfam" id="PF00083">
    <property type="entry name" value="Sugar_tr"/>
    <property type="match status" value="1"/>
</dbReference>
<feature type="transmembrane region" description="Helical" evidence="9">
    <location>
        <begin position="361"/>
        <end position="383"/>
    </location>
</feature>
<feature type="transmembrane region" description="Helical" evidence="9">
    <location>
        <begin position="328"/>
        <end position="349"/>
    </location>
</feature>
<dbReference type="PANTHER" id="PTHR48022">
    <property type="entry name" value="PLASTIDIC GLUCOSE TRANSPORTER 4"/>
    <property type="match status" value="1"/>
</dbReference>
<keyword evidence="3 7" id="KW-0813">Transport</keyword>
<evidence type="ECO:0000256" key="8">
    <source>
        <dbReference type="SAM" id="MobiDB-lite"/>
    </source>
</evidence>
<dbReference type="InterPro" id="IPR020846">
    <property type="entry name" value="MFS_dom"/>
</dbReference>
<sequence length="546" mass="60005">MSEKADVNPNTGTGPDIEGVNKTNASQLGYEDVTLEKGAADGYNRAGAIEAEQQELSMTVLETVKAYPAATFWAFIMSCTIIMEAYCVFLMGNFVAIDRFKNRFGEYSEVENGKIITTPWQSGLQMTGPVGAFIGVMIAGPITSKIGYRWATIGGLMALNGFIFVFYFANSLSVMLVSQLLEGIPWGIFIANAPAYCSEIVPMRLRAPCTQMLQMFWAIGAIIVQAVTYQYNEVDADIAFRIPIALQWMFPTPLAILIWWGPESPWWLTRKGKLDEAEKAIRRLGRSSATDNPAATVAMMKRTIELEKSAKEPSLIELFRGTDRYRTLIVCCVYAAQNLTGNLIANQAVFFFRQAGIDSNLAFGLGLVVSGAQTVMVMASWVLTTYLGRRTIYLWGSAINMVFLIAVGIAGSFGKSTATSMATASLGLIVSVLFCLGPAPASWVIIGETSSIRLRPLTTGVGRASYYIVNIPCIYLSSWMLNTEGANLAGRTGYVWAATAAVCLAAAYIYLPEMKHRSYREIDILFNRHVPARKWKKTVIDIHDDE</sequence>
<feature type="transmembrane region" description="Helical" evidence="9">
    <location>
        <begin position="464"/>
        <end position="481"/>
    </location>
</feature>
<evidence type="ECO:0000259" key="10">
    <source>
        <dbReference type="PROSITE" id="PS50850"/>
    </source>
</evidence>
<evidence type="ECO:0000256" key="1">
    <source>
        <dbReference type="ARBA" id="ARBA00004141"/>
    </source>
</evidence>
<name>A0A6P8ANE7_PYRGI</name>
<reference evidence="12" key="2">
    <citation type="submission" date="2019-10" db="EMBL/GenBank/DDBJ databases">
        <authorList>
            <consortium name="NCBI Genome Project"/>
        </authorList>
    </citation>
    <scope>NUCLEOTIDE SEQUENCE</scope>
    <source>
        <strain evidence="12">NI907</strain>
    </source>
</reference>
<evidence type="ECO:0000256" key="4">
    <source>
        <dbReference type="ARBA" id="ARBA00022692"/>
    </source>
</evidence>
<dbReference type="PROSITE" id="PS00217">
    <property type="entry name" value="SUGAR_TRANSPORT_2"/>
    <property type="match status" value="1"/>
</dbReference>
<feature type="transmembrane region" description="Helical" evidence="9">
    <location>
        <begin position="425"/>
        <end position="444"/>
    </location>
</feature>
<evidence type="ECO:0000256" key="7">
    <source>
        <dbReference type="RuleBase" id="RU003346"/>
    </source>
</evidence>
<keyword evidence="4 9" id="KW-0812">Transmembrane</keyword>
<feature type="transmembrane region" description="Helical" evidence="9">
    <location>
        <begin position="392"/>
        <end position="413"/>
    </location>
</feature>
<feature type="domain" description="Major facilitator superfamily (MFS) profile" evidence="10">
    <location>
        <begin position="73"/>
        <end position="515"/>
    </location>
</feature>
<feature type="transmembrane region" description="Helical" evidence="9">
    <location>
        <begin position="147"/>
        <end position="169"/>
    </location>
</feature>
<dbReference type="InterPro" id="IPR005828">
    <property type="entry name" value="MFS_sugar_transport-like"/>
</dbReference>
<feature type="transmembrane region" description="Helical" evidence="9">
    <location>
        <begin position="213"/>
        <end position="232"/>
    </location>
</feature>
<dbReference type="FunFam" id="1.20.1250.20:FF:000078">
    <property type="entry name" value="MFS maltose transporter, putative"/>
    <property type="match status" value="1"/>
</dbReference>
<dbReference type="KEGG" id="pgri:PgNI_11528"/>
<dbReference type="InterPro" id="IPR050360">
    <property type="entry name" value="MFS_Sugar_Transporters"/>
</dbReference>
<feature type="transmembrane region" description="Helical" evidence="9">
    <location>
        <begin position="72"/>
        <end position="96"/>
    </location>
</feature>
<evidence type="ECO:0000256" key="2">
    <source>
        <dbReference type="ARBA" id="ARBA00010992"/>
    </source>
</evidence>
<dbReference type="Proteomes" id="UP000515153">
    <property type="component" value="Chromosome V"/>
</dbReference>
<organism evidence="11 12">
    <name type="scientific">Pyricularia grisea</name>
    <name type="common">Crabgrass-specific blast fungus</name>
    <name type="synonym">Magnaporthe grisea</name>
    <dbReference type="NCBI Taxonomy" id="148305"/>
    <lineage>
        <taxon>Eukaryota</taxon>
        <taxon>Fungi</taxon>
        <taxon>Dikarya</taxon>
        <taxon>Ascomycota</taxon>
        <taxon>Pezizomycotina</taxon>
        <taxon>Sordariomycetes</taxon>
        <taxon>Sordariomycetidae</taxon>
        <taxon>Magnaporthales</taxon>
        <taxon>Pyriculariaceae</taxon>
        <taxon>Pyricularia</taxon>
    </lineage>
</organism>
<dbReference type="PROSITE" id="PS50850">
    <property type="entry name" value="MFS"/>
    <property type="match status" value="1"/>
</dbReference>
<keyword evidence="6 9" id="KW-0472">Membrane</keyword>
<accession>A0A6P8ANE7</accession>
<evidence type="ECO:0000256" key="3">
    <source>
        <dbReference type="ARBA" id="ARBA00022448"/>
    </source>
</evidence>
<evidence type="ECO:0000256" key="5">
    <source>
        <dbReference type="ARBA" id="ARBA00022989"/>
    </source>
</evidence>
<comment type="subcellular location">
    <subcellularLocation>
        <location evidence="1">Membrane</location>
        <topology evidence="1">Multi-pass membrane protein</topology>
    </subcellularLocation>
</comment>
<dbReference type="InterPro" id="IPR036259">
    <property type="entry name" value="MFS_trans_sf"/>
</dbReference>
<reference evidence="11 12" key="1">
    <citation type="journal article" date="2019" name="Mol. Biol. Evol.">
        <title>Blast fungal genomes show frequent chromosomal changes, gene gains and losses, and effector gene turnover.</title>
        <authorList>
            <person name="Gomez Luciano L.B."/>
            <person name="Jason Tsai I."/>
            <person name="Chuma I."/>
            <person name="Tosa Y."/>
            <person name="Chen Y.H."/>
            <person name="Li J.Y."/>
            <person name="Li M.Y."/>
            <person name="Jade Lu M.Y."/>
            <person name="Nakayashiki H."/>
            <person name="Li W.H."/>
        </authorList>
    </citation>
    <scope>NUCLEOTIDE SEQUENCE [LARGE SCALE GENOMIC DNA]</scope>
    <source>
        <strain evidence="11 12">NI907</strain>
    </source>
</reference>
<dbReference type="SUPFAM" id="SSF103473">
    <property type="entry name" value="MFS general substrate transporter"/>
    <property type="match status" value="1"/>
</dbReference>
<evidence type="ECO:0000313" key="11">
    <source>
        <dbReference type="Proteomes" id="UP000515153"/>
    </source>
</evidence>
<reference evidence="12" key="3">
    <citation type="submission" date="2025-08" db="UniProtKB">
        <authorList>
            <consortium name="RefSeq"/>
        </authorList>
    </citation>
    <scope>IDENTIFICATION</scope>
    <source>
        <strain evidence="12">NI907</strain>
    </source>
</reference>
<evidence type="ECO:0000256" key="6">
    <source>
        <dbReference type="ARBA" id="ARBA00023136"/>
    </source>
</evidence>
<dbReference type="RefSeq" id="XP_030976412.1">
    <property type="nucleotide sequence ID" value="XM_031131494.1"/>
</dbReference>
<feature type="region of interest" description="Disordered" evidence="8">
    <location>
        <begin position="1"/>
        <end position="21"/>
    </location>
</feature>
<dbReference type="Gene3D" id="1.20.1250.20">
    <property type="entry name" value="MFS general substrate transporter like domains"/>
    <property type="match status" value="1"/>
</dbReference>
<keyword evidence="5 9" id="KW-1133">Transmembrane helix</keyword>
<dbReference type="AlphaFoldDB" id="A0A6P8ANE7"/>
<dbReference type="InterPro" id="IPR005829">
    <property type="entry name" value="Sugar_transporter_CS"/>
</dbReference>
<dbReference type="InterPro" id="IPR003663">
    <property type="entry name" value="Sugar/inositol_transpt"/>
</dbReference>
<keyword evidence="11" id="KW-1185">Reference proteome</keyword>
<dbReference type="GO" id="GO:0005351">
    <property type="term" value="F:carbohydrate:proton symporter activity"/>
    <property type="evidence" value="ECO:0007669"/>
    <property type="project" value="TreeGrafter"/>
</dbReference>
<dbReference type="PANTHER" id="PTHR48022:SF57">
    <property type="entry name" value="MALTOSE TRANSPORTER, PUTATIVE (AFU_ORTHOLOGUE AFUA_4G00150)-RELATED"/>
    <property type="match status" value="1"/>
</dbReference>
<evidence type="ECO:0000313" key="12">
    <source>
        <dbReference type="RefSeq" id="XP_030976412.1"/>
    </source>
</evidence>
<evidence type="ECO:0000256" key="9">
    <source>
        <dbReference type="SAM" id="Phobius"/>
    </source>
</evidence>
<comment type="similarity">
    <text evidence="2 7">Belongs to the major facilitator superfamily. Sugar transporter (TC 2.A.1.1) family.</text>
</comment>
<feature type="transmembrane region" description="Helical" evidence="9">
    <location>
        <begin position="493"/>
        <end position="511"/>
    </location>
</feature>
<proteinExistence type="inferred from homology"/>
<dbReference type="NCBIfam" id="TIGR00879">
    <property type="entry name" value="SP"/>
    <property type="match status" value="1"/>
</dbReference>
<dbReference type="GO" id="GO:0016020">
    <property type="term" value="C:membrane"/>
    <property type="evidence" value="ECO:0007669"/>
    <property type="project" value="UniProtKB-SubCell"/>
</dbReference>